<keyword evidence="2" id="KW-1185">Reference proteome</keyword>
<sequence>MAAASLVRSAFSGLLRKSTSYKTPVVCRLSTVALQQKYHTVKIAVNTYNNKCLQNGVQSQRIQAYSSGAQSKPSTNEITERVMKVCKAYDKLTSVQVHTHCLLNLVSESKKSAYVTTVRDPALLELIQSRVLLVLKLYDKICAEKLTVDSHFMTDLGLDSLDHVEVIMAMEDEFGFEIPDGDAERLVRPKDIIQYIADKEDIYE</sequence>
<reference evidence="1 2" key="1">
    <citation type="journal article" date="2022" name="Genome Biol. Evol.">
        <title>The Spruce Budworm Genome: Reconstructing the Evolutionary History of Antifreeze Proteins.</title>
        <authorList>
            <person name="Beliveau C."/>
            <person name="Gagne P."/>
            <person name="Picq S."/>
            <person name="Vernygora O."/>
            <person name="Keeling C.I."/>
            <person name="Pinkney K."/>
            <person name="Doucet D."/>
            <person name="Wen F."/>
            <person name="Johnston J.S."/>
            <person name="Maaroufi H."/>
            <person name="Boyle B."/>
            <person name="Laroche J."/>
            <person name="Dewar K."/>
            <person name="Juretic N."/>
            <person name="Blackburn G."/>
            <person name="Nisole A."/>
            <person name="Brunet B."/>
            <person name="Brandao M."/>
            <person name="Lumley L."/>
            <person name="Duan J."/>
            <person name="Quan G."/>
            <person name="Lucarotti C.J."/>
            <person name="Roe A.D."/>
            <person name="Sperling F.A.H."/>
            <person name="Levesque R.C."/>
            <person name="Cusson M."/>
        </authorList>
    </citation>
    <scope>NUCLEOTIDE SEQUENCE [LARGE SCALE GENOMIC DNA]</scope>
    <source>
        <strain evidence="1">Glfc:IPQL:Cfum</strain>
    </source>
</reference>
<evidence type="ECO:0000313" key="1">
    <source>
        <dbReference type="EMBL" id="KAI8437159.1"/>
    </source>
</evidence>
<dbReference type="Proteomes" id="UP001064048">
    <property type="component" value="Chromosome 17"/>
</dbReference>
<proteinExistence type="predicted"/>
<protein>
    <submittedName>
        <fullName evidence="1">Uncharacterized protein</fullName>
    </submittedName>
</protein>
<organism evidence="1 2">
    <name type="scientific">Choristoneura fumiferana</name>
    <name type="common">Spruce budworm moth</name>
    <name type="synonym">Archips fumiferana</name>
    <dbReference type="NCBI Taxonomy" id="7141"/>
    <lineage>
        <taxon>Eukaryota</taxon>
        <taxon>Metazoa</taxon>
        <taxon>Ecdysozoa</taxon>
        <taxon>Arthropoda</taxon>
        <taxon>Hexapoda</taxon>
        <taxon>Insecta</taxon>
        <taxon>Pterygota</taxon>
        <taxon>Neoptera</taxon>
        <taxon>Endopterygota</taxon>
        <taxon>Lepidoptera</taxon>
        <taxon>Glossata</taxon>
        <taxon>Ditrysia</taxon>
        <taxon>Tortricoidea</taxon>
        <taxon>Tortricidae</taxon>
        <taxon>Tortricinae</taxon>
        <taxon>Choristoneura</taxon>
    </lineage>
</organism>
<comment type="caution">
    <text evidence="1">The sequence shown here is derived from an EMBL/GenBank/DDBJ whole genome shotgun (WGS) entry which is preliminary data.</text>
</comment>
<accession>A0ACC0KL02</accession>
<name>A0ACC0KL02_CHOFU</name>
<evidence type="ECO:0000313" key="2">
    <source>
        <dbReference type="Proteomes" id="UP001064048"/>
    </source>
</evidence>
<gene>
    <name evidence="1" type="ORF">MSG28_010499</name>
</gene>
<dbReference type="EMBL" id="CM046117">
    <property type="protein sequence ID" value="KAI8437159.1"/>
    <property type="molecule type" value="Genomic_DNA"/>
</dbReference>